<dbReference type="SUPFAM" id="SSF55681">
    <property type="entry name" value="Class II aaRS and biotin synthetases"/>
    <property type="match status" value="1"/>
</dbReference>
<dbReference type="EMBL" id="FNAF01000015">
    <property type="protein sequence ID" value="SDE05464.1"/>
    <property type="molecule type" value="Genomic_DNA"/>
</dbReference>
<protein>
    <submittedName>
        <fullName evidence="3">Lipoate-protein ligase A</fullName>
    </submittedName>
</protein>
<evidence type="ECO:0000313" key="4">
    <source>
        <dbReference type="Proteomes" id="UP000198995"/>
    </source>
</evidence>
<dbReference type="InterPro" id="IPR004143">
    <property type="entry name" value="BPL_LPL_catalytic"/>
</dbReference>
<dbReference type="RefSeq" id="WP_091792333.1">
    <property type="nucleotide sequence ID" value="NZ_FNAF01000015.1"/>
</dbReference>
<dbReference type="UniPathway" id="UPA00537">
    <property type="reaction ID" value="UER00595"/>
</dbReference>
<feature type="domain" description="BPL/LPL catalytic" evidence="2">
    <location>
        <begin position="23"/>
        <end position="212"/>
    </location>
</feature>
<dbReference type="CDD" id="cd16443">
    <property type="entry name" value="LplA"/>
    <property type="match status" value="1"/>
</dbReference>
<evidence type="ECO:0000256" key="1">
    <source>
        <dbReference type="ARBA" id="ARBA00005085"/>
    </source>
</evidence>
<dbReference type="GO" id="GO:0140096">
    <property type="term" value="F:catalytic activity, acting on a protein"/>
    <property type="evidence" value="ECO:0007669"/>
    <property type="project" value="UniProtKB-ARBA"/>
</dbReference>
<dbReference type="GO" id="GO:0017118">
    <property type="term" value="F:lipoyltransferase activity"/>
    <property type="evidence" value="ECO:0007669"/>
    <property type="project" value="TreeGrafter"/>
</dbReference>
<keyword evidence="4" id="KW-1185">Reference proteome</keyword>
<proteinExistence type="predicted"/>
<dbReference type="AlphaFoldDB" id="A0A1G6ZRQ5"/>
<dbReference type="Gene3D" id="3.30.930.10">
    <property type="entry name" value="Bira Bifunctional Protein, Domain 2"/>
    <property type="match status" value="1"/>
</dbReference>
<dbReference type="Pfam" id="PF21948">
    <property type="entry name" value="LplA-B_cat"/>
    <property type="match status" value="1"/>
</dbReference>
<dbReference type="InterPro" id="IPR045864">
    <property type="entry name" value="aa-tRNA-synth_II/BPL/LPL"/>
</dbReference>
<dbReference type="PANTHER" id="PTHR12561:SF3">
    <property type="entry name" value="LIPOYLTRANSFERASE 1, MITOCHONDRIAL"/>
    <property type="match status" value="1"/>
</dbReference>
<keyword evidence="3" id="KW-0436">Ligase</keyword>
<dbReference type="Proteomes" id="UP000198995">
    <property type="component" value="Unassembled WGS sequence"/>
</dbReference>
<dbReference type="GO" id="GO:0005737">
    <property type="term" value="C:cytoplasm"/>
    <property type="evidence" value="ECO:0007669"/>
    <property type="project" value="TreeGrafter"/>
</dbReference>
<dbReference type="GO" id="GO:0009249">
    <property type="term" value="P:protein lipoylation"/>
    <property type="evidence" value="ECO:0007669"/>
    <property type="project" value="InterPro"/>
</dbReference>
<comment type="pathway">
    <text evidence="1">Protein modification; protein lipoylation via exogenous pathway; protein N(6)-(lipoyl)lysine from lipoate: step 2/2.</text>
</comment>
<reference evidence="3 4" key="1">
    <citation type="submission" date="2016-10" db="EMBL/GenBank/DDBJ databases">
        <authorList>
            <person name="de Groot N.N."/>
        </authorList>
    </citation>
    <scope>NUCLEOTIDE SEQUENCE [LARGE SCALE GENOMIC DNA]</scope>
    <source>
        <strain evidence="3 4">DSM 20475</strain>
    </source>
</reference>
<name>A0A1G6ZRQ5_PEPNI</name>
<accession>A0A1G6ZRQ5</accession>
<dbReference type="PROSITE" id="PS51733">
    <property type="entry name" value="BPL_LPL_CATALYTIC"/>
    <property type="match status" value="1"/>
</dbReference>
<dbReference type="OrthoDB" id="9788148at2"/>
<dbReference type="PANTHER" id="PTHR12561">
    <property type="entry name" value="LIPOATE-PROTEIN LIGASE"/>
    <property type="match status" value="1"/>
</dbReference>
<dbReference type="InterPro" id="IPR004562">
    <property type="entry name" value="LipoylTrfase_LipoateP_Ligase"/>
</dbReference>
<gene>
    <name evidence="3" type="ORF">SAMN04489866_11513</name>
</gene>
<dbReference type="GO" id="GO:0016874">
    <property type="term" value="F:ligase activity"/>
    <property type="evidence" value="ECO:0007669"/>
    <property type="project" value="UniProtKB-KW"/>
</dbReference>
<evidence type="ECO:0000313" key="3">
    <source>
        <dbReference type="EMBL" id="SDE05464.1"/>
    </source>
</evidence>
<sequence length="313" mass="34779">MRFFENDSLDPYFNQAYEEYIFRTYREGVNFLVWRNRASVICGAGQCLPAETDLALAARDNIPVLRRATGGGAVYHDPGNVNFAFMADAKGKHIDYGRFLRPVCRALQGLGIDARPAGVSEVMIGAHKISGNAQKIAGDRVWHHGTLLYDADLKQLHRLANGQRGFFTTRAVPSRPVPVTNIAWRMAAPFGDTRAFMQAFVREMARVCGPLDRQTLTAEEKTEVNGLAADKYRSWEWTLAQGPPFTYRRTLSYRGAPLTVSYRAKRGRIESLAFDPAYPEAAAALRGVRIKRSDLTAALAAFPDLEGLAGMLF</sequence>
<organism evidence="3 4">
    <name type="scientific">Peptococcus niger</name>
    <dbReference type="NCBI Taxonomy" id="2741"/>
    <lineage>
        <taxon>Bacteria</taxon>
        <taxon>Bacillati</taxon>
        <taxon>Bacillota</taxon>
        <taxon>Clostridia</taxon>
        <taxon>Eubacteriales</taxon>
        <taxon>Peptococcaceae</taxon>
        <taxon>Peptococcus</taxon>
    </lineage>
</organism>
<dbReference type="STRING" id="2741.SAMN04489866_11513"/>
<evidence type="ECO:0000259" key="2">
    <source>
        <dbReference type="PROSITE" id="PS51733"/>
    </source>
</evidence>